<protein>
    <submittedName>
        <fullName evidence="1">Uncharacterized protein</fullName>
    </submittedName>
</protein>
<dbReference type="OrthoDB" id="2608045at2"/>
<sequence length="160" mass="16545">MTKLVVGIFGHKTDASLAIQDLRGSGIKTKKISVVAKEKSVVSELSRDTGVAKPQEGLGSIGLFGTAKGIAIGLDMLPDTAVAAGPAAGRLAGAEFGDDPGEDGIVVGLIGIGIPKEDAEAYEKHVDQGHVIVIAALEQAESGRVRELFERHQVIPLELA</sequence>
<gene>
    <name evidence="1" type="ORF">EH198_11020</name>
</gene>
<reference evidence="1 2" key="1">
    <citation type="submission" date="2018-11" db="EMBL/GenBank/DDBJ databases">
        <title>Genome sequence of strain 7197.</title>
        <authorList>
            <person name="Gao J."/>
            <person name="Sun J."/>
        </authorList>
    </citation>
    <scope>NUCLEOTIDE SEQUENCE [LARGE SCALE GENOMIC DNA]</scope>
    <source>
        <strain evidence="1 2">7197</strain>
    </source>
</reference>
<keyword evidence="2" id="KW-1185">Reference proteome</keyword>
<organism evidence="1 2">
    <name type="scientific">Paenibacillus rhizophilus</name>
    <dbReference type="NCBI Taxonomy" id="1850366"/>
    <lineage>
        <taxon>Bacteria</taxon>
        <taxon>Bacillati</taxon>
        <taxon>Bacillota</taxon>
        <taxon>Bacilli</taxon>
        <taxon>Bacillales</taxon>
        <taxon>Paenibacillaceae</taxon>
        <taxon>Paenibacillus</taxon>
    </lineage>
</organism>
<dbReference type="Proteomes" id="UP000282529">
    <property type="component" value="Unassembled WGS sequence"/>
</dbReference>
<dbReference type="AlphaFoldDB" id="A0A3N9Q210"/>
<name>A0A3N9Q210_9BACL</name>
<evidence type="ECO:0000313" key="1">
    <source>
        <dbReference type="EMBL" id="RQW11546.1"/>
    </source>
</evidence>
<dbReference type="PANTHER" id="PTHR36109">
    <property type="entry name" value="MEMBRANE PROTEIN-RELATED"/>
    <property type="match status" value="1"/>
</dbReference>
<accession>A0A3N9Q210</accession>
<dbReference type="PANTHER" id="PTHR36109:SF2">
    <property type="entry name" value="MEMBRANE PROTEIN"/>
    <property type="match status" value="1"/>
</dbReference>
<dbReference type="InterPro" id="IPR052948">
    <property type="entry name" value="Low_temp-induced_all0457"/>
</dbReference>
<evidence type="ECO:0000313" key="2">
    <source>
        <dbReference type="Proteomes" id="UP000282529"/>
    </source>
</evidence>
<dbReference type="EMBL" id="RQPI01000005">
    <property type="protein sequence ID" value="RQW11546.1"/>
    <property type="molecule type" value="Genomic_DNA"/>
</dbReference>
<comment type="caution">
    <text evidence="1">The sequence shown here is derived from an EMBL/GenBank/DDBJ whole genome shotgun (WGS) entry which is preliminary data.</text>
</comment>
<dbReference type="RefSeq" id="WP_124695595.1">
    <property type="nucleotide sequence ID" value="NZ_JBHUFE010000007.1"/>
</dbReference>
<proteinExistence type="predicted"/>